<reference evidence="1" key="1">
    <citation type="submission" date="2011-11" db="EMBL/GenBank/DDBJ databases">
        <title>The Genome Sequence of Fusarium oxysporum PHW808.</title>
        <authorList>
            <consortium name="The Broad Institute Genome Sequencing Platform"/>
            <person name="Ma L.-J."/>
            <person name="Gale L.R."/>
            <person name="Schwartz D.C."/>
            <person name="Zhou S."/>
            <person name="Corby-Kistler H."/>
            <person name="Young S.K."/>
            <person name="Zeng Q."/>
            <person name="Gargeya S."/>
            <person name="Fitzgerald M."/>
            <person name="Haas B."/>
            <person name="Abouelleil A."/>
            <person name="Alvarado L."/>
            <person name="Arachchi H.M."/>
            <person name="Berlin A."/>
            <person name="Brown A."/>
            <person name="Chapman S.B."/>
            <person name="Chen Z."/>
            <person name="Dunbar C."/>
            <person name="Freedman E."/>
            <person name="Gearin G."/>
            <person name="Goldberg J."/>
            <person name="Griggs A."/>
            <person name="Gujja S."/>
            <person name="Heiman D."/>
            <person name="Howarth C."/>
            <person name="Larson L."/>
            <person name="Lui A."/>
            <person name="MacDonald P.J.P."/>
            <person name="Montmayeur A."/>
            <person name="Murphy C."/>
            <person name="Neiman D."/>
            <person name="Pearson M."/>
            <person name="Priest M."/>
            <person name="Roberts A."/>
            <person name="Saif S."/>
            <person name="Shea T."/>
            <person name="Shenoy N."/>
            <person name="Sisk P."/>
            <person name="Stolte C."/>
            <person name="Sykes S."/>
            <person name="Wortman J."/>
            <person name="Nusbaum C."/>
            <person name="Birren B."/>
        </authorList>
    </citation>
    <scope>NUCLEOTIDE SEQUENCE [LARGE SCALE GENOMIC DNA]</scope>
    <source>
        <strain evidence="1">54008</strain>
    </source>
</reference>
<sequence>MMLGSHPSIRTGGRHCIQHHITDTLMLSSFSSRGALAPQL</sequence>
<evidence type="ECO:0000313" key="1">
    <source>
        <dbReference type="EMBL" id="EXL63501.1"/>
    </source>
</evidence>
<dbReference type="Proteomes" id="UP000030676">
    <property type="component" value="Unassembled WGS sequence"/>
</dbReference>
<proteinExistence type="predicted"/>
<gene>
    <name evidence="1" type="ORF">FOPG_20225</name>
</gene>
<organism evidence="1">
    <name type="scientific">Fusarium oxysporum f. sp. conglutinans race 2 54008</name>
    <dbReference type="NCBI Taxonomy" id="1089457"/>
    <lineage>
        <taxon>Eukaryota</taxon>
        <taxon>Fungi</taxon>
        <taxon>Dikarya</taxon>
        <taxon>Ascomycota</taxon>
        <taxon>Pezizomycotina</taxon>
        <taxon>Sordariomycetes</taxon>
        <taxon>Hypocreomycetidae</taxon>
        <taxon>Hypocreales</taxon>
        <taxon>Nectriaceae</taxon>
        <taxon>Fusarium</taxon>
        <taxon>Fusarium oxysporum species complex</taxon>
    </lineage>
</organism>
<dbReference type="HOGENOM" id="CLU_3299457_0_0_1"/>
<dbReference type="EMBL" id="KK035193">
    <property type="protein sequence ID" value="EXL63501.1"/>
    <property type="molecule type" value="Genomic_DNA"/>
</dbReference>
<reference evidence="1" key="2">
    <citation type="submission" date="2014-03" db="EMBL/GenBank/DDBJ databases">
        <title>The Genome Annotation of Fusarium oxysporum PHW808.</title>
        <authorList>
            <consortium name="The Broad Institute Genomics Platform"/>
            <person name="Ma L.-J."/>
            <person name="Corby-Kistler H."/>
            <person name="Broz K."/>
            <person name="Gale L.R."/>
            <person name="Jonkers W."/>
            <person name="O'Donnell K."/>
            <person name="Ploetz R."/>
            <person name="Steinberg C."/>
            <person name="Schwartz D.C."/>
            <person name="VanEtten H."/>
            <person name="Zhou S."/>
            <person name="Young S.K."/>
            <person name="Zeng Q."/>
            <person name="Gargeya S."/>
            <person name="Fitzgerald M."/>
            <person name="Abouelleil A."/>
            <person name="Alvarado L."/>
            <person name="Chapman S.B."/>
            <person name="Gainer-Dewar J."/>
            <person name="Goldberg J."/>
            <person name="Griggs A."/>
            <person name="Gujja S."/>
            <person name="Hansen M."/>
            <person name="Howarth C."/>
            <person name="Imamovic A."/>
            <person name="Ireland A."/>
            <person name="Larimer J."/>
            <person name="McCowan C."/>
            <person name="Murphy C."/>
            <person name="Pearson M."/>
            <person name="Poon T.W."/>
            <person name="Priest M."/>
            <person name="Roberts A."/>
            <person name="Saif S."/>
            <person name="Shea T."/>
            <person name="Sykes S."/>
            <person name="Wortman J."/>
            <person name="Nusbaum C."/>
            <person name="Birren B."/>
        </authorList>
    </citation>
    <scope>NUCLEOTIDE SEQUENCE</scope>
    <source>
        <strain evidence="1">54008</strain>
    </source>
</reference>
<protein>
    <submittedName>
        <fullName evidence="1">Uncharacterized protein</fullName>
    </submittedName>
</protein>
<accession>X0GUH6</accession>
<name>X0GUH6_FUSOX</name>
<dbReference type="AlphaFoldDB" id="X0GUH6"/>